<keyword evidence="5" id="KW-1185">Reference proteome</keyword>
<dbReference type="EMBL" id="JFGV01000015">
    <property type="protein sequence ID" value="EYU16054.1"/>
    <property type="molecule type" value="Genomic_DNA"/>
</dbReference>
<feature type="domain" description="Trimeric autotransporter adhesin YadA-like stalk" evidence="3">
    <location>
        <begin position="134"/>
        <end position="172"/>
    </location>
</feature>
<evidence type="ECO:0000313" key="4">
    <source>
        <dbReference type="EMBL" id="EYU16054.1"/>
    </source>
</evidence>
<dbReference type="AlphaFoldDB" id="A0A022PKM8"/>
<name>A0A022PKM8_9GAMM</name>
<evidence type="ECO:0000256" key="1">
    <source>
        <dbReference type="SAM" id="Coils"/>
    </source>
</evidence>
<dbReference type="RefSeq" id="WP_036777344.1">
    <property type="nucleotide sequence ID" value="NZ_CAWLTM010000100.1"/>
</dbReference>
<evidence type="ECO:0000259" key="3">
    <source>
        <dbReference type="Pfam" id="PF05662"/>
    </source>
</evidence>
<dbReference type="Gene3D" id="2.150.10.10">
    <property type="entry name" value="Serralysin-like metalloprotease, C-terminal"/>
    <property type="match status" value="1"/>
</dbReference>
<comment type="caution">
    <text evidence="4">The sequence shown here is derived from an EMBL/GenBank/DDBJ whole genome shotgun (WGS) entry which is preliminary data.</text>
</comment>
<feature type="coiled-coil region" evidence="1">
    <location>
        <begin position="164"/>
        <end position="198"/>
    </location>
</feature>
<evidence type="ECO:0000313" key="5">
    <source>
        <dbReference type="Proteomes" id="UP000023464"/>
    </source>
</evidence>
<dbReference type="InterPro" id="IPR008635">
    <property type="entry name" value="Coiled_stalk_dom"/>
</dbReference>
<feature type="domain" description="Trimeric autotransporter adhesin YadA-like head" evidence="2">
    <location>
        <begin position="68"/>
        <end position="86"/>
    </location>
</feature>
<dbReference type="InterPro" id="IPR011049">
    <property type="entry name" value="Serralysin-like_metalloprot_C"/>
</dbReference>
<feature type="domain" description="Trimeric autotransporter adhesin YadA-like head" evidence="2">
    <location>
        <begin position="90"/>
        <end position="116"/>
    </location>
</feature>
<organism evidence="4 5">
    <name type="scientific">Photorhabdus aegyptia</name>
    <dbReference type="NCBI Taxonomy" id="2805098"/>
    <lineage>
        <taxon>Bacteria</taxon>
        <taxon>Pseudomonadati</taxon>
        <taxon>Pseudomonadota</taxon>
        <taxon>Gammaproteobacteria</taxon>
        <taxon>Enterobacterales</taxon>
        <taxon>Morganellaceae</taxon>
        <taxon>Photorhabdus</taxon>
    </lineage>
</organism>
<dbReference type="SUPFAM" id="SSF101967">
    <property type="entry name" value="Adhesin YadA, collagen-binding domain"/>
    <property type="match status" value="1"/>
</dbReference>
<accession>A0A022PKM8</accession>
<proteinExistence type="predicted"/>
<dbReference type="Pfam" id="PF05658">
    <property type="entry name" value="YadA_head"/>
    <property type="match status" value="2"/>
</dbReference>
<dbReference type="Pfam" id="PF05662">
    <property type="entry name" value="YadA_stalk"/>
    <property type="match status" value="1"/>
</dbReference>
<keyword evidence="1" id="KW-0175">Coiled coil</keyword>
<reference evidence="4 5" key="1">
    <citation type="submission" date="2014-03" db="EMBL/GenBank/DDBJ databases">
        <title>Draft Genome of Photorhabdus luminescens BA1, an Egyptian Isolate.</title>
        <authorList>
            <person name="Ghazal S."/>
            <person name="Hurst S.G.IV."/>
            <person name="Morris K."/>
            <person name="Thomas K."/>
            <person name="Tisa L.S."/>
        </authorList>
    </citation>
    <scope>NUCLEOTIDE SEQUENCE [LARGE SCALE GENOMIC DNA]</scope>
    <source>
        <strain evidence="4 5">BA1</strain>
    </source>
</reference>
<protein>
    <submittedName>
        <fullName evidence="4">Hemeagglutinin-like protein</fullName>
    </submittedName>
</protein>
<evidence type="ECO:0000259" key="2">
    <source>
        <dbReference type="Pfam" id="PF05658"/>
    </source>
</evidence>
<sequence length="212" mass="21903">MSIENTNASEHTTGKDAVVLGRAEAPAVHSIAIGASPRSSKTISEAAIAIGQNQIAGKQGDTKVVWPIAIGADSVSNGLASIALGQKVTASAVQAVAIGQHSSATEKGSIALGADSIANKPNVVSVGKTGHERKIIHVAAGEISNHSTEAVNGQQLYAESARIDILLDAKNKELEEKLQSLESDIANLTLLLQNSVDDVASLKKRLLDALNY</sequence>
<dbReference type="GO" id="GO:0019867">
    <property type="term" value="C:outer membrane"/>
    <property type="evidence" value="ECO:0007669"/>
    <property type="project" value="InterPro"/>
</dbReference>
<dbReference type="InterPro" id="IPR008640">
    <property type="entry name" value="Adhesin_Head_dom"/>
</dbReference>
<dbReference type="Proteomes" id="UP000023464">
    <property type="component" value="Unassembled WGS sequence"/>
</dbReference>
<dbReference type="PATRIC" id="fig|1393736.3.peg.1409"/>
<gene>
    <name evidence="4" type="ORF">BA1DRAFT_01391</name>
</gene>